<keyword evidence="1" id="KW-0472">Membrane</keyword>
<dbReference type="OrthoDB" id="5396786at2759"/>
<accession>A0A068RFB4</accession>
<feature type="transmembrane region" description="Helical" evidence="1">
    <location>
        <begin position="600"/>
        <end position="618"/>
    </location>
</feature>
<keyword evidence="1" id="KW-1133">Transmembrane helix</keyword>
<dbReference type="EMBL" id="CBTN010000001">
    <property type="protein sequence ID" value="CDH48400.1"/>
    <property type="molecule type" value="Genomic_DNA"/>
</dbReference>
<comment type="caution">
    <text evidence="2">The sequence shown here is derived from an EMBL/GenBank/DDBJ whole genome shotgun (WGS) entry which is preliminary data.</text>
</comment>
<dbReference type="STRING" id="1263082.A0A068RFB4"/>
<dbReference type="PANTHER" id="PTHR15430">
    <property type="entry name" value="GLOMULIN"/>
    <property type="match status" value="1"/>
</dbReference>
<name>A0A068RFB4_9FUNG</name>
<protein>
    <submittedName>
        <fullName evidence="2">Uncharacterized protein</fullName>
    </submittedName>
</protein>
<keyword evidence="1" id="KW-0812">Transmembrane</keyword>
<dbReference type="InterPro" id="IPR019516">
    <property type="entry name" value="Glomulin/ALF4"/>
</dbReference>
<keyword evidence="3" id="KW-1185">Reference proteome</keyword>
<dbReference type="Proteomes" id="UP000027586">
    <property type="component" value="Unassembled WGS sequence"/>
</dbReference>
<organism evidence="2 3">
    <name type="scientific">Lichtheimia corymbifera JMRC:FSU:9682</name>
    <dbReference type="NCBI Taxonomy" id="1263082"/>
    <lineage>
        <taxon>Eukaryota</taxon>
        <taxon>Fungi</taxon>
        <taxon>Fungi incertae sedis</taxon>
        <taxon>Mucoromycota</taxon>
        <taxon>Mucoromycotina</taxon>
        <taxon>Mucoromycetes</taxon>
        <taxon>Mucorales</taxon>
        <taxon>Lichtheimiaceae</taxon>
        <taxon>Lichtheimia</taxon>
    </lineage>
</organism>
<evidence type="ECO:0000256" key="1">
    <source>
        <dbReference type="SAM" id="Phobius"/>
    </source>
</evidence>
<gene>
    <name evidence="2" type="ORF">LCOR_00184.1</name>
</gene>
<reference evidence="2" key="1">
    <citation type="submission" date="2013-08" db="EMBL/GenBank/DDBJ databases">
        <title>Gene expansion shapes genome architecture in the human pathogen Lichtheimia corymbifera: an evolutionary genomics analysis in the ancient terrestrial Mucorales (Mucoromycotina).</title>
        <authorList>
            <person name="Schwartze V.U."/>
            <person name="Winter S."/>
            <person name="Shelest E."/>
            <person name="Marcet-Houben M."/>
            <person name="Horn F."/>
            <person name="Wehner S."/>
            <person name="Hoffmann K."/>
            <person name="Riege K."/>
            <person name="Sammeth M."/>
            <person name="Nowrousian M."/>
            <person name="Valiante V."/>
            <person name="Linde J."/>
            <person name="Jacobsen I.D."/>
            <person name="Marz M."/>
            <person name="Brakhage A.A."/>
            <person name="Gabaldon T."/>
            <person name="Bocker S."/>
            <person name="Voigt K."/>
        </authorList>
    </citation>
    <scope>NUCLEOTIDE SEQUENCE [LARGE SCALE GENOMIC DNA]</scope>
    <source>
        <strain evidence="2">FSU 9682</strain>
    </source>
</reference>
<evidence type="ECO:0000313" key="3">
    <source>
        <dbReference type="Proteomes" id="UP000027586"/>
    </source>
</evidence>
<dbReference type="GO" id="GO:0055105">
    <property type="term" value="F:ubiquitin-protein transferase inhibitor activity"/>
    <property type="evidence" value="ECO:0007669"/>
    <property type="project" value="TreeGrafter"/>
</dbReference>
<evidence type="ECO:0000313" key="2">
    <source>
        <dbReference type="EMBL" id="CDH48400.1"/>
    </source>
</evidence>
<sequence>MLLAFPTTTELLIPNTYTTANIVPNDLVSQHVNNLLQANQHVTEPQQQQHDQQFDALISTIRQTLTVAQVFDPAAQYSLLDTITSILQSYDDNDTSSHSRLLRELGWDLLEWLEPYLTTANGDPDMCHKVRALTSTLFRTVGQAIRPQEVYIFASEQMSLMNWEEMLSDEETAVCTAIRIVNYFGVYGEALKRTNDPTTFLENTIYPSSYCTNALDFLGKVMQQHASWGDSQVKPNRWDHVIQVMANSILDFIDLLTTTAMDQLKKQNLEQSIFKVLSHTPLSEANVAFKQWYLSTYLLLKSFETLVANMDMRLLALYTQRFPWKYSIRHPFEKPPQTIDKYDDHAAMVDLVTRCSKITLALGITFDSILQYRRGLEHSIDSAVNDSNINPEKYPLSYDGIITLLAISLYDTYLVTQVFEAENLNMLPMVLQEQWIGYHCLGPILQFIGNAQALCRVDKALFILVFLANQVDACISIDTLTDMNLPGPLNNDTTFTLRDALQVMCNTAANNPHPDLRLAAYQLISCFIDMCQGDAQLFVFMDLLDEQHSPPMQAAAIGLLKERIVNAFDKKETNGSVFSTRVITDKLFPRMFRKPTSSTLSMTLAYHMQLLNLYLYLLMRDRQQKQTRVWEEDVLDWVEKAYLRPLRGAIEAALQSLSGDQEQMIQLNLLQNTLDQVMYERNKE</sequence>
<dbReference type="InterPro" id="IPR013877">
    <property type="entry name" value="YAP-bd/ALF4/Glomulin"/>
</dbReference>
<dbReference type="PANTHER" id="PTHR15430:SF1">
    <property type="entry name" value="GLOMULIN"/>
    <property type="match status" value="1"/>
</dbReference>
<dbReference type="GO" id="GO:0005737">
    <property type="term" value="C:cytoplasm"/>
    <property type="evidence" value="ECO:0007669"/>
    <property type="project" value="TreeGrafter"/>
</dbReference>
<dbReference type="VEuPathDB" id="FungiDB:LCOR_00184.1"/>
<dbReference type="AlphaFoldDB" id="A0A068RFB4"/>
<dbReference type="Pfam" id="PF08568">
    <property type="entry name" value="Kinetochor_Ybp2"/>
    <property type="match status" value="1"/>
</dbReference>
<proteinExistence type="predicted"/>